<dbReference type="PATRIC" id="fig|1182568.3.peg.2688"/>
<dbReference type="OrthoDB" id="73674at2"/>
<dbReference type="Proteomes" id="UP000077363">
    <property type="component" value="Chromosome"/>
</dbReference>
<feature type="transmembrane region" description="Helical" evidence="1">
    <location>
        <begin position="15"/>
        <end position="35"/>
    </location>
</feature>
<gene>
    <name evidence="2" type="ORF">SU48_13005</name>
</gene>
<keyword evidence="1" id="KW-0812">Transmembrane</keyword>
<name>A0A172TBX3_9DEIO</name>
<proteinExistence type="predicted"/>
<sequence>MDLESWKPDDNARRLATLIGSFGGVFAFVALWMGLSLNPLLALLCGVGMGLLLFALLRPLLRAVFRR</sequence>
<evidence type="ECO:0000313" key="2">
    <source>
        <dbReference type="EMBL" id="ANE44529.1"/>
    </source>
</evidence>
<dbReference type="AlphaFoldDB" id="A0A172TBX3"/>
<dbReference type="RefSeq" id="WP_064015615.1">
    <property type="nucleotide sequence ID" value="NZ_CP011387.1"/>
</dbReference>
<dbReference type="EMBL" id="CP011387">
    <property type="protein sequence ID" value="ANE44529.1"/>
    <property type="molecule type" value="Genomic_DNA"/>
</dbReference>
<reference evidence="2 3" key="1">
    <citation type="submission" date="2015-01" db="EMBL/GenBank/DDBJ databases">
        <title>Deinococcus puniceus/DY1/ whole genome sequencing.</title>
        <authorList>
            <person name="Kim M.K."/>
            <person name="Srinivasan S."/>
            <person name="Lee J.-J."/>
        </authorList>
    </citation>
    <scope>NUCLEOTIDE SEQUENCE [LARGE SCALE GENOMIC DNA]</scope>
    <source>
        <strain evidence="2 3">DY1</strain>
    </source>
</reference>
<organism evidence="2 3">
    <name type="scientific">Deinococcus puniceus</name>
    <dbReference type="NCBI Taxonomy" id="1182568"/>
    <lineage>
        <taxon>Bacteria</taxon>
        <taxon>Thermotogati</taxon>
        <taxon>Deinococcota</taxon>
        <taxon>Deinococci</taxon>
        <taxon>Deinococcales</taxon>
        <taxon>Deinococcaceae</taxon>
        <taxon>Deinococcus</taxon>
    </lineage>
</organism>
<keyword evidence="3" id="KW-1185">Reference proteome</keyword>
<keyword evidence="1" id="KW-1133">Transmembrane helix</keyword>
<evidence type="ECO:0000313" key="3">
    <source>
        <dbReference type="Proteomes" id="UP000077363"/>
    </source>
</evidence>
<keyword evidence="1" id="KW-0472">Membrane</keyword>
<dbReference type="KEGG" id="dpu:SU48_13005"/>
<accession>A0A172TBX3</accession>
<protein>
    <submittedName>
        <fullName evidence="2">Uncharacterized protein</fullName>
    </submittedName>
</protein>
<evidence type="ECO:0000256" key="1">
    <source>
        <dbReference type="SAM" id="Phobius"/>
    </source>
</evidence>
<dbReference type="STRING" id="1182568.SU48_13005"/>
<feature type="transmembrane region" description="Helical" evidence="1">
    <location>
        <begin position="41"/>
        <end position="61"/>
    </location>
</feature>